<dbReference type="EMBL" id="CP039396">
    <property type="protein sequence ID" value="QCD41099.1"/>
    <property type="molecule type" value="Genomic_DNA"/>
</dbReference>
<dbReference type="KEGG" id="ddb:E7747_01525"/>
<feature type="signal peptide" evidence="1">
    <location>
        <begin position="1"/>
        <end position="22"/>
    </location>
</feature>
<evidence type="ECO:0000256" key="1">
    <source>
        <dbReference type="SAM" id="SignalP"/>
    </source>
</evidence>
<protein>
    <submittedName>
        <fullName evidence="2">GLPGLI family protein</fullName>
    </submittedName>
</protein>
<evidence type="ECO:0000313" key="2">
    <source>
        <dbReference type="EMBL" id="QCD41099.1"/>
    </source>
</evidence>
<dbReference type="Proteomes" id="UP000297149">
    <property type="component" value="Chromosome"/>
</dbReference>
<keyword evidence="3" id="KW-1185">Reference proteome</keyword>
<dbReference type="NCBIfam" id="TIGR01200">
    <property type="entry name" value="GLPGLI"/>
    <property type="match status" value="1"/>
</dbReference>
<dbReference type="InterPro" id="IPR005901">
    <property type="entry name" value="GLPGLI"/>
</dbReference>
<organism evidence="2 3">
    <name type="scientific">Duncaniella dubosii</name>
    <dbReference type="NCBI Taxonomy" id="2518971"/>
    <lineage>
        <taxon>Bacteria</taxon>
        <taxon>Pseudomonadati</taxon>
        <taxon>Bacteroidota</taxon>
        <taxon>Bacteroidia</taxon>
        <taxon>Bacteroidales</taxon>
        <taxon>Muribaculaceae</taxon>
        <taxon>Duncaniella</taxon>
    </lineage>
</organism>
<dbReference type="RefSeq" id="WP_136413678.1">
    <property type="nucleotide sequence ID" value="NZ_CAXHQF010000015.1"/>
</dbReference>
<gene>
    <name evidence="2" type="ORF">E7747_01525</name>
</gene>
<sequence length="289" mass="34175">MKHIVRLLTVFNLLLIALAIKANDKGQVYRAVYELNEIYTYIGNNREPDLSDERSEAKFRKDILRLELYPESSFCYSYHTWMTDSLKMEPNGDKIWDEMFFAWYRSGRSGERTYPHKRSNWLIEKNRLANSMTVYDFFDSQFYQYTDSLLSPVDWIITDSVSTINGYDCMLATCSYHGRDWHVWFSPDLPWHDGPWKFSGLPGLVVSASDAEGLYRFELKEIYPVSQPVKPWVRKPKKTTRQKFLKENFEYLKQLDGGALSAEFDIKIDSSPDKPKRYRIGIEKDYDYK</sequence>
<accession>A0A4P7VZU8</accession>
<name>A0A4P7VZU8_9BACT</name>
<proteinExistence type="predicted"/>
<dbReference type="AlphaFoldDB" id="A0A4P7VZU8"/>
<reference evidence="3" key="1">
    <citation type="submission" date="2019-02" db="EMBL/GenBank/DDBJ databases">
        <title>Isolation and identification of novel species under the genus Muribaculum.</title>
        <authorList>
            <person name="Miyake S."/>
            <person name="Ding Y."/>
            <person name="Low A."/>
            <person name="Soh M."/>
            <person name="Seedorf H."/>
        </authorList>
    </citation>
    <scope>NUCLEOTIDE SEQUENCE [LARGE SCALE GENOMIC DNA]</scope>
    <source>
        <strain evidence="3">H5</strain>
    </source>
</reference>
<keyword evidence="1" id="KW-0732">Signal</keyword>
<evidence type="ECO:0000313" key="3">
    <source>
        <dbReference type="Proteomes" id="UP000297149"/>
    </source>
</evidence>
<feature type="chain" id="PRO_5020289247" evidence="1">
    <location>
        <begin position="23"/>
        <end position="289"/>
    </location>
</feature>